<keyword evidence="2" id="KW-1185">Reference proteome</keyword>
<proteinExistence type="predicted"/>
<dbReference type="EMBL" id="CALNXI010000036">
    <property type="protein sequence ID" value="CAH3016162.1"/>
    <property type="molecule type" value="Genomic_DNA"/>
</dbReference>
<name>A0ABN8LKL2_9CNID</name>
<reference evidence="1 2" key="1">
    <citation type="submission" date="2022-05" db="EMBL/GenBank/DDBJ databases">
        <authorList>
            <consortium name="Genoscope - CEA"/>
            <person name="William W."/>
        </authorList>
    </citation>
    <scope>NUCLEOTIDE SEQUENCE [LARGE SCALE GENOMIC DNA]</scope>
</reference>
<evidence type="ECO:0000313" key="1">
    <source>
        <dbReference type="EMBL" id="CAH3016162.1"/>
    </source>
</evidence>
<gene>
    <name evidence="1" type="ORF">PEVE_00026547</name>
</gene>
<dbReference type="Proteomes" id="UP001159427">
    <property type="component" value="Unassembled WGS sequence"/>
</dbReference>
<organism evidence="1 2">
    <name type="scientific">Porites evermanni</name>
    <dbReference type="NCBI Taxonomy" id="104178"/>
    <lineage>
        <taxon>Eukaryota</taxon>
        <taxon>Metazoa</taxon>
        <taxon>Cnidaria</taxon>
        <taxon>Anthozoa</taxon>
        <taxon>Hexacorallia</taxon>
        <taxon>Scleractinia</taxon>
        <taxon>Fungiina</taxon>
        <taxon>Poritidae</taxon>
        <taxon>Porites</taxon>
    </lineage>
</organism>
<accession>A0ABN8LKL2</accession>
<protein>
    <submittedName>
        <fullName evidence="1">Uncharacterized protein</fullName>
    </submittedName>
</protein>
<evidence type="ECO:0000313" key="2">
    <source>
        <dbReference type="Proteomes" id="UP001159427"/>
    </source>
</evidence>
<sequence length="294" mass="33455">MKFTLTLHYIKEEAYPARWGQPTPKNDHIHAIDVQTVYEVAQIFAELFALVDPFCLIKADQSIIMKSVFPLTMLAITAVMITSVTSRDKLSHRSYRVGQSRFPRGCASQHQGSLTIAPPMDKGTKGSWDELRARNFKAKANFDRPARWEEVSCEECYPGCLKTLERDEVEGDHVKLCKQECKCPEKRGLDVYFDKASVDARKEDFERLAQMNDWEEETCKGCFADCYDSFQSITGFLISFCAEKCKCENKVSTVPKDLQFCGGCFPAPDGCYWPEKDKVNPKQIAICLDECKCI</sequence>
<comment type="caution">
    <text evidence="1">The sequence shown here is derived from an EMBL/GenBank/DDBJ whole genome shotgun (WGS) entry which is preliminary data.</text>
</comment>